<evidence type="ECO:0000259" key="1">
    <source>
        <dbReference type="SMART" id="SM00597"/>
    </source>
</evidence>
<keyword evidence="3" id="KW-1185">Reference proteome</keyword>
<protein>
    <recommendedName>
        <fullName evidence="1">TTF-type domain-containing protein</fullName>
    </recommendedName>
</protein>
<comment type="caution">
    <text evidence="2">The sequence shown here is derived from an EMBL/GenBank/DDBJ whole genome shotgun (WGS) entry which is preliminary data.</text>
</comment>
<accession>A0A9R1WG21</accession>
<dbReference type="SMART" id="SM00597">
    <property type="entry name" value="ZnF_TTF"/>
    <property type="match status" value="1"/>
</dbReference>
<sequence length="514" mass="58358">MGQGRRYQGRHRHGKIFNKEKTYGFIRDINADFSKHSHVKINLEDLPSDPGKRNRILDYDPNVRDEVRRAYFLKGPCQPKSHEFPYILFGKKTRRLNVAWFNVKEYSTWLEYSINQNDAYCLCCYLFKPYVGAQGGGETFVGMGFQNWAHKEKLTSHIGGFNSVHNQAWAKCKDLLNNKQCVDVAFAKHSTQSAIDYDIRLDASIGCISFLLRQGFAFRGHDESETSNNRGNFIELLQFLADHNQSIKVVTFNNAPSNMKLTSLDIQKDIVHAAAIETTKIIINDIEQMSVVLRYVDMEGRVIECFLGIEHVPNTTAITLKETLDNLFSRHGLSISSLRGQGYDGPLQLTLVAMAKNNSKIVSLFVLLTNVVNVVGGSCKRLDRLREQQASKVIDALGLDVLEIIAEDGATPEQKCEADMLINSLETFDFIFSLHFMKKLLGITNELSQALQRKHQDIVNAMNLVRICKMQMQNLRDIGWDSMLTQTTLFGEKHEIDVCNMDAMFLLRGRLGDA</sequence>
<dbReference type="Proteomes" id="UP000235145">
    <property type="component" value="Unassembled WGS sequence"/>
</dbReference>
<gene>
    <name evidence="2" type="ORF">LSAT_V11C200061230</name>
</gene>
<dbReference type="InterPro" id="IPR025398">
    <property type="entry name" value="DUF4371"/>
</dbReference>
<evidence type="ECO:0000313" key="3">
    <source>
        <dbReference type="Proteomes" id="UP000235145"/>
    </source>
</evidence>
<dbReference type="InterPro" id="IPR006580">
    <property type="entry name" value="Znf_TTF"/>
</dbReference>
<proteinExistence type="predicted"/>
<dbReference type="EMBL" id="NBSK02000002">
    <property type="protein sequence ID" value="KAJ0221816.1"/>
    <property type="molecule type" value="Genomic_DNA"/>
</dbReference>
<dbReference type="Pfam" id="PF14291">
    <property type="entry name" value="DUF4371"/>
    <property type="match status" value="1"/>
</dbReference>
<feature type="domain" description="TTF-type" evidence="1">
    <location>
        <begin position="92"/>
        <end position="188"/>
    </location>
</feature>
<dbReference type="InterPro" id="IPR055298">
    <property type="entry name" value="AtLOH3-like"/>
</dbReference>
<dbReference type="PANTHER" id="PTHR11697:SF230">
    <property type="entry name" value="ZINC FINGER, MYM DOMAIN CONTAINING 1"/>
    <property type="match status" value="1"/>
</dbReference>
<organism evidence="2 3">
    <name type="scientific">Lactuca sativa</name>
    <name type="common">Garden lettuce</name>
    <dbReference type="NCBI Taxonomy" id="4236"/>
    <lineage>
        <taxon>Eukaryota</taxon>
        <taxon>Viridiplantae</taxon>
        <taxon>Streptophyta</taxon>
        <taxon>Embryophyta</taxon>
        <taxon>Tracheophyta</taxon>
        <taxon>Spermatophyta</taxon>
        <taxon>Magnoliopsida</taxon>
        <taxon>eudicotyledons</taxon>
        <taxon>Gunneridae</taxon>
        <taxon>Pentapetalae</taxon>
        <taxon>asterids</taxon>
        <taxon>campanulids</taxon>
        <taxon>Asterales</taxon>
        <taxon>Asteraceae</taxon>
        <taxon>Cichorioideae</taxon>
        <taxon>Cichorieae</taxon>
        <taxon>Lactucinae</taxon>
        <taxon>Lactuca</taxon>
    </lineage>
</organism>
<dbReference type="PANTHER" id="PTHR11697">
    <property type="entry name" value="GENERAL TRANSCRIPTION FACTOR 2-RELATED ZINC FINGER PROTEIN"/>
    <property type="match status" value="1"/>
</dbReference>
<name>A0A9R1WG21_LACSA</name>
<dbReference type="AlphaFoldDB" id="A0A9R1WG21"/>
<evidence type="ECO:0000313" key="2">
    <source>
        <dbReference type="EMBL" id="KAJ0221816.1"/>
    </source>
</evidence>
<reference evidence="2 3" key="1">
    <citation type="journal article" date="2017" name="Nat. Commun.">
        <title>Genome assembly with in vitro proximity ligation data and whole-genome triplication in lettuce.</title>
        <authorList>
            <person name="Reyes-Chin-Wo S."/>
            <person name="Wang Z."/>
            <person name="Yang X."/>
            <person name="Kozik A."/>
            <person name="Arikit S."/>
            <person name="Song C."/>
            <person name="Xia L."/>
            <person name="Froenicke L."/>
            <person name="Lavelle D.O."/>
            <person name="Truco M.J."/>
            <person name="Xia R."/>
            <person name="Zhu S."/>
            <person name="Xu C."/>
            <person name="Xu H."/>
            <person name="Xu X."/>
            <person name="Cox K."/>
            <person name="Korf I."/>
            <person name="Meyers B.C."/>
            <person name="Michelmore R.W."/>
        </authorList>
    </citation>
    <scope>NUCLEOTIDE SEQUENCE [LARGE SCALE GENOMIC DNA]</scope>
    <source>
        <strain evidence="3">cv. Salinas</strain>
        <tissue evidence="2">Seedlings</tissue>
    </source>
</reference>